<name>D7DST7_METV3</name>
<evidence type="ECO:0000313" key="2">
    <source>
        <dbReference type="Proteomes" id="UP000007722"/>
    </source>
</evidence>
<gene>
    <name evidence="1" type="ordered locus">Mvol_0537</name>
</gene>
<dbReference type="HOGENOM" id="CLU_1901973_0_0_2"/>
<dbReference type="Proteomes" id="UP000007722">
    <property type="component" value="Chromosome"/>
</dbReference>
<dbReference type="KEGG" id="mvo:Mvol_0537"/>
<dbReference type="EMBL" id="CP002057">
    <property type="protein sequence ID" value="ADI36197.1"/>
    <property type="molecule type" value="Genomic_DNA"/>
</dbReference>
<reference evidence="1 2" key="1">
    <citation type="submission" date="2010-05" db="EMBL/GenBank/DDBJ databases">
        <title>Complete sequence of Methanococcus voltae A3.</title>
        <authorList>
            <consortium name="US DOE Joint Genome Institute"/>
            <person name="Lucas S."/>
            <person name="Copeland A."/>
            <person name="Lapidus A."/>
            <person name="Cheng J.-F."/>
            <person name="Bruce D."/>
            <person name="Goodwin L."/>
            <person name="Pitluck S."/>
            <person name="Lowry S."/>
            <person name="Clum A."/>
            <person name="Land M."/>
            <person name="Hauser L."/>
            <person name="Kyrpides N."/>
            <person name="Mikhailova N."/>
            <person name="Whitman W.B."/>
            <person name="Woyke T."/>
        </authorList>
    </citation>
    <scope>NUCLEOTIDE SEQUENCE [LARGE SCALE GENOMIC DNA]</scope>
    <source>
        <strain evidence="2">ATCC BAA-1334 / A3</strain>
    </source>
</reference>
<proteinExistence type="predicted"/>
<sequence>MVFHIPNFEYCFDNLKCCKVLHGFKEWADYKRYFSNEDYEKHIVIDSKALRGSLNNIYPEKNIAVKSYANPKEFIEYIFETKIPVEYNKHEHENWIHLLDELIANRLNTNTFQIICLKLLNGVFLPNFNTLTR</sequence>
<dbReference type="AlphaFoldDB" id="D7DST7"/>
<accession>D7DST7</accession>
<organism evidence="1 2">
    <name type="scientific">Methanococcus voltae (strain ATCC BAA-1334 / A3)</name>
    <dbReference type="NCBI Taxonomy" id="456320"/>
    <lineage>
        <taxon>Archaea</taxon>
        <taxon>Methanobacteriati</taxon>
        <taxon>Methanobacteriota</taxon>
        <taxon>Methanomada group</taxon>
        <taxon>Methanococci</taxon>
        <taxon>Methanococcales</taxon>
        <taxon>Methanococcaceae</taxon>
        <taxon>Methanococcus</taxon>
    </lineage>
</organism>
<dbReference type="InParanoid" id="D7DST7"/>
<keyword evidence="2" id="KW-1185">Reference proteome</keyword>
<dbReference type="STRING" id="456320.Mvol_0537"/>
<evidence type="ECO:0000313" key="1">
    <source>
        <dbReference type="EMBL" id="ADI36197.1"/>
    </source>
</evidence>
<protein>
    <submittedName>
        <fullName evidence="1">Uncharacterized protein</fullName>
    </submittedName>
</protein>